<dbReference type="AlphaFoldDB" id="A0A816IRV3"/>
<keyword evidence="3 6" id="KW-0713">Self-incompatibility</keyword>
<comment type="similarity">
    <text evidence="2 6">Belongs to the plant self-incompatibility (S1) protein family.</text>
</comment>
<accession>A0A816IRV3</accession>
<evidence type="ECO:0000256" key="5">
    <source>
        <dbReference type="ARBA" id="ARBA00022729"/>
    </source>
</evidence>
<feature type="signal peptide" evidence="6">
    <location>
        <begin position="1"/>
        <end position="23"/>
    </location>
</feature>
<sequence length="136" mass="15697">LITIVYLVFTIFMMVAPLTNSEALQPDLFDNPRTTIKIQNNNDYHLGVRCKSRDDDMGFKILKKGEIYIWSFHANFWGTTLYFCKFSHGKIDKGTFTIFQAGRATAQCYNCTWIAEADGLHGFMPEPPILLFKWSK</sequence>
<dbReference type="Proteomes" id="UP001295469">
    <property type="component" value="Chromosome C09"/>
</dbReference>
<feature type="non-terminal residue" evidence="7">
    <location>
        <position position="1"/>
    </location>
</feature>
<dbReference type="PANTHER" id="PTHR31232">
    <property type="match status" value="1"/>
</dbReference>
<name>A0A816IRV3_BRANA</name>
<evidence type="ECO:0000256" key="3">
    <source>
        <dbReference type="ARBA" id="ARBA00022471"/>
    </source>
</evidence>
<evidence type="ECO:0000256" key="4">
    <source>
        <dbReference type="ARBA" id="ARBA00022525"/>
    </source>
</evidence>
<keyword evidence="4 6" id="KW-0964">Secreted</keyword>
<dbReference type="EMBL" id="HG994373">
    <property type="protein sequence ID" value="CAF1719164.1"/>
    <property type="molecule type" value="Genomic_DNA"/>
</dbReference>
<feature type="chain" id="PRO_5033103039" description="S-protein homolog" evidence="6">
    <location>
        <begin position="24"/>
        <end position="136"/>
    </location>
</feature>
<comment type="subcellular location">
    <subcellularLocation>
        <location evidence="1 6">Secreted</location>
    </subcellularLocation>
</comment>
<organism evidence="7">
    <name type="scientific">Brassica napus</name>
    <name type="common">Rape</name>
    <dbReference type="NCBI Taxonomy" id="3708"/>
    <lineage>
        <taxon>Eukaryota</taxon>
        <taxon>Viridiplantae</taxon>
        <taxon>Streptophyta</taxon>
        <taxon>Embryophyta</taxon>
        <taxon>Tracheophyta</taxon>
        <taxon>Spermatophyta</taxon>
        <taxon>Magnoliopsida</taxon>
        <taxon>eudicotyledons</taxon>
        <taxon>Gunneridae</taxon>
        <taxon>Pentapetalae</taxon>
        <taxon>rosids</taxon>
        <taxon>malvids</taxon>
        <taxon>Brassicales</taxon>
        <taxon>Brassicaceae</taxon>
        <taxon>Brassiceae</taxon>
        <taxon>Brassica</taxon>
    </lineage>
</organism>
<keyword evidence="5 6" id="KW-0732">Signal</keyword>
<dbReference type="GO" id="GO:0005576">
    <property type="term" value="C:extracellular region"/>
    <property type="evidence" value="ECO:0007669"/>
    <property type="project" value="UniProtKB-SubCell"/>
</dbReference>
<dbReference type="InterPro" id="IPR010264">
    <property type="entry name" value="Self-incomp_S1"/>
</dbReference>
<protein>
    <recommendedName>
        <fullName evidence="6">S-protein homolog</fullName>
    </recommendedName>
</protein>
<gene>
    <name evidence="7" type="ORF">DARMORV10_C09P15040.1</name>
</gene>
<evidence type="ECO:0000256" key="6">
    <source>
        <dbReference type="RuleBase" id="RU367044"/>
    </source>
</evidence>
<dbReference type="GO" id="GO:0060320">
    <property type="term" value="P:rejection of self pollen"/>
    <property type="evidence" value="ECO:0007669"/>
    <property type="project" value="UniProtKB-KW"/>
</dbReference>
<reference evidence="7" key="1">
    <citation type="submission" date="2021-01" db="EMBL/GenBank/DDBJ databases">
        <authorList>
            <consortium name="Genoscope - CEA"/>
            <person name="William W."/>
        </authorList>
    </citation>
    <scope>NUCLEOTIDE SEQUENCE</scope>
</reference>
<evidence type="ECO:0000256" key="1">
    <source>
        <dbReference type="ARBA" id="ARBA00004613"/>
    </source>
</evidence>
<proteinExistence type="inferred from homology"/>
<evidence type="ECO:0000256" key="2">
    <source>
        <dbReference type="ARBA" id="ARBA00005581"/>
    </source>
</evidence>
<dbReference type="Pfam" id="PF05938">
    <property type="entry name" value="Self-incomp_S1"/>
    <property type="match status" value="1"/>
</dbReference>
<evidence type="ECO:0000313" key="7">
    <source>
        <dbReference type="EMBL" id="CAF1719164.1"/>
    </source>
</evidence>
<dbReference type="PANTHER" id="PTHR31232:SF168">
    <property type="entry name" value="S-PROTEIN HOMOLOG 24-RELATED"/>
    <property type="match status" value="1"/>
</dbReference>